<evidence type="ECO:0000256" key="4">
    <source>
        <dbReference type="ARBA" id="ARBA00038402"/>
    </source>
</evidence>
<keyword evidence="1" id="KW-0819">tRNA processing</keyword>
<dbReference type="Pfam" id="PF04032">
    <property type="entry name" value="Rpr2"/>
    <property type="match status" value="1"/>
</dbReference>
<dbReference type="Gene3D" id="6.20.50.20">
    <property type="match status" value="1"/>
</dbReference>
<name>G7E445_MIXOS</name>
<feature type="compositionally biased region" description="Low complexity" evidence="5">
    <location>
        <begin position="167"/>
        <end position="176"/>
    </location>
</feature>
<evidence type="ECO:0000256" key="3">
    <source>
        <dbReference type="ARBA" id="ARBA00022833"/>
    </source>
</evidence>
<dbReference type="GO" id="GO:0008033">
    <property type="term" value="P:tRNA processing"/>
    <property type="evidence" value="ECO:0007669"/>
    <property type="project" value="UniProtKB-KW"/>
</dbReference>
<dbReference type="RefSeq" id="XP_014568263.1">
    <property type="nucleotide sequence ID" value="XM_014712777.1"/>
</dbReference>
<dbReference type="Proteomes" id="UP000009131">
    <property type="component" value="Unassembled WGS sequence"/>
</dbReference>
<dbReference type="GO" id="GO:0005655">
    <property type="term" value="C:nucleolar ribonuclease P complex"/>
    <property type="evidence" value="ECO:0007669"/>
    <property type="project" value="TreeGrafter"/>
</dbReference>
<evidence type="ECO:0000313" key="6">
    <source>
        <dbReference type="EMBL" id="GAA97605.1"/>
    </source>
</evidence>
<evidence type="ECO:0008006" key="8">
    <source>
        <dbReference type="Google" id="ProtNLM"/>
    </source>
</evidence>
<dbReference type="AlphaFoldDB" id="G7E445"/>
<evidence type="ECO:0000256" key="1">
    <source>
        <dbReference type="ARBA" id="ARBA00022694"/>
    </source>
</evidence>
<accession>G7E445</accession>
<feature type="region of interest" description="Disordered" evidence="5">
    <location>
        <begin position="143"/>
        <end position="183"/>
    </location>
</feature>
<dbReference type="EMBL" id="BABT02000129">
    <property type="protein sequence ID" value="GAA97605.1"/>
    <property type="molecule type" value="Genomic_DNA"/>
</dbReference>
<proteinExistence type="inferred from homology"/>
<keyword evidence="2" id="KW-0479">Metal-binding</keyword>
<dbReference type="OMA" id="RNDSTHG"/>
<dbReference type="HOGENOM" id="CLU_1378444_0_0_1"/>
<evidence type="ECO:0000256" key="2">
    <source>
        <dbReference type="ARBA" id="ARBA00022723"/>
    </source>
</evidence>
<comment type="similarity">
    <text evidence="4">Belongs to the eukaryotic/archaeal RNase P protein component 4 family.</text>
</comment>
<keyword evidence="7" id="KW-1185">Reference proteome</keyword>
<protein>
    <recommendedName>
        <fullName evidence="8">Rpr2-domain-containing protein</fullName>
    </recommendedName>
</protein>
<evidence type="ECO:0000313" key="7">
    <source>
        <dbReference type="Proteomes" id="UP000009131"/>
    </source>
</evidence>
<reference evidence="6 7" key="2">
    <citation type="journal article" date="2012" name="Open Biol.">
        <title>Characteristics of nucleosomes and linker DNA regions on the genome of the basidiomycete Mixia osmundae revealed by mono- and dinucleosome mapping.</title>
        <authorList>
            <person name="Nishida H."/>
            <person name="Kondo S."/>
            <person name="Matsumoto T."/>
            <person name="Suzuki Y."/>
            <person name="Yoshikawa H."/>
            <person name="Taylor T.D."/>
            <person name="Sugiyama J."/>
        </authorList>
    </citation>
    <scope>NUCLEOTIDE SEQUENCE [LARGE SCALE GENOMIC DNA]</scope>
    <source>
        <strain evidence="7">CBS 9802 / IAM 14324 / JCM 22182 / KY 12970</strain>
    </source>
</reference>
<gene>
    <name evidence="6" type="primary">Mo04283</name>
    <name evidence="6" type="ORF">E5Q_04283</name>
</gene>
<dbReference type="STRING" id="764103.G7E445"/>
<sequence length="198" mass="21250">MPAKANRKEPQVQNKELLLRISFLKQAGNFLAGLSATQPGPPTVSCNASGARSDAKIAKRSKNHATAERMNATTGSMMASIAQKATLRTSPALKRTICPSCRAVLVPGLTCSVRNRPSGVHGHLLKTTCWPCRAVRSLPQPPLLSSASENPAQQADGSSVPPEEIVSGARRSSARAVRNKKRARKPIFFERNPSYVTI</sequence>
<dbReference type="PANTHER" id="PTHR14742">
    <property type="entry name" value="RIBONUCLEASE P SUBUNIT P21"/>
    <property type="match status" value="1"/>
</dbReference>
<keyword evidence="3" id="KW-0862">Zinc</keyword>
<feature type="compositionally biased region" description="Polar residues" evidence="5">
    <location>
        <begin position="147"/>
        <end position="157"/>
    </location>
</feature>
<dbReference type="GO" id="GO:0046872">
    <property type="term" value="F:metal ion binding"/>
    <property type="evidence" value="ECO:0007669"/>
    <property type="project" value="UniProtKB-KW"/>
</dbReference>
<reference evidence="6 7" key="1">
    <citation type="journal article" date="2011" name="J. Gen. Appl. Microbiol.">
        <title>Draft genome sequencing of the enigmatic basidiomycete Mixia osmundae.</title>
        <authorList>
            <person name="Nishida H."/>
            <person name="Nagatsuka Y."/>
            <person name="Sugiyama J."/>
        </authorList>
    </citation>
    <scope>NUCLEOTIDE SEQUENCE [LARGE SCALE GENOMIC DNA]</scope>
    <source>
        <strain evidence="7">CBS 9802 / IAM 14324 / JCM 22182 / KY 12970</strain>
    </source>
</reference>
<evidence type="ECO:0000256" key="5">
    <source>
        <dbReference type="SAM" id="MobiDB-lite"/>
    </source>
</evidence>
<dbReference type="InterPro" id="IPR007175">
    <property type="entry name" value="Rpr2/Snm1/Rpp21"/>
</dbReference>
<comment type="caution">
    <text evidence="6">The sequence shown here is derived from an EMBL/GenBank/DDBJ whole genome shotgun (WGS) entry which is preliminary data.</text>
</comment>
<dbReference type="InParanoid" id="G7E445"/>
<dbReference type="PANTHER" id="PTHR14742:SF0">
    <property type="entry name" value="RIBONUCLEASE P PROTEIN SUBUNIT P21"/>
    <property type="match status" value="1"/>
</dbReference>
<organism evidence="6 7">
    <name type="scientific">Mixia osmundae (strain CBS 9802 / IAM 14324 / JCM 22182 / KY 12970)</name>
    <dbReference type="NCBI Taxonomy" id="764103"/>
    <lineage>
        <taxon>Eukaryota</taxon>
        <taxon>Fungi</taxon>
        <taxon>Dikarya</taxon>
        <taxon>Basidiomycota</taxon>
        <taxon>Pucciniomycotina</taxon>
        <taxon>Mixiomycetes</taxon>
        <taxon>Mixiales</taxon>
        <taxon>Mixiaceae</taxon>
        <taxon>Mixia</taxon>
    </lineage>
</organism>
<dbReference type="OrthoDB" id="128536at2759"/>
<dbReference type="eggNOG" id="KOG4394">
    <property type="taxonomic scope" value="Eukaryota"/>
</dbReference>